<name>A0A6C0DHW3_9ZZZZ</name>
<accession>A0A6C0DHW3</accession>
<sequence>MYKYLLVIIFVLYVHYNTKVSASCSIGDNRYFRVRNSLLRIYIAYDITKPKQIIEKTKDQFTKHIYKKIETNYNKFVLFYNSLTDEEKELIDFIISLCY</sequence>
<dbReference type="AlphaFoldDB" id="A0A6C0DHW3"/>
<evidence type="ECO:0000313" key="1">
    <source>
        <dbReference type="EMBL" id="QHT16143.1"/>
    </source>
</evidence>
<protein>
    <submittedName>
        <fullName evidence="1">Uncharacterized protein</fullName>
    </submittedName>
</protein>
<organism evidence="1">
    <name type="scientific">viral metagenome</name>
    <dbReference type="NCBI Taxonomy" id="1070528"/>
    <lineage>
        <taxon>unclassified sequences</taxon>
        <taxon>metagenomes</taxon>
        <taxon>organismal metagenomes</taxon>
    </lineage>
</organism>
<dbReference type="EMBL" id="MN739616">
    <property type="protein sequence ID" value="QHT16143.1"/>
    <property type="molecule type" value="Genomic_DNA"/>
</dbReference>
<reference evidence="1" key="1">
    <citation type="journal article" date="2020" name="Nature">
        <title>Giant virus diversity and host interactions through global metagenomics.</title>
        <authorList>
            <person name="Schulz F."/>
            <person name="Roux S."/>
            <person name="Paez-Espino D."/>
            <person name="Jungbluth S."/>
            <person name="Walsh D.A."/>
            <person name="Denef V.J."/>
            <person name="McMahon K.D."/>
            <person name="Konstantinidis K.T."/>
            <person name="Eloe-Fadrosh E.A."/>
            <person name="Kyrpides N.C."/>
            <person name="Woyke T."/>
        </authorList>
    </citation>
    <scope>NUCLEOTIDE SEQUENCE</scope>
    <source>
        <strain evidence="1">GVMAG-M-3300023174-182</strain>
    </source>
</reference>
<proteinExistence type="predicted"/>